<dbReference type="AlphaFoldDB" id="A0AA88GHE7"/>
<accession>A0AA88GHE7</accession>
<dbReference type="EMBL" id="PYSW02000028">
    <property type="protein sequence ID" value="KAG2379464.1"/>
    <property type="molecule type" value="Genomic_DNA"/>
</dbReference>
<dbReference type="GeneID" id="68099035"/>
<proteinExistence type="predicted"/>
<keyword evidence="2 3" id="KW-0802">TPR repeat</keyword>
<gene>
    <name evidence="4" type="ORF">C9374_006581</name>
</gene>
<evidence type="ECO:0000313" key="4">
    <source>
        <dbReference type="EMBL" id="KAG2379464.1"/>
    </source>
</evidence>
<dbReference type="Pfam" id="PF13181">
    <property type="entry name" value="TPR_8"/>
    <property type="match status" value="2"/>
</dbReference>
<protein>
    <submittedName>
        <fullName evidence="4">Uncharacterized protein</fullName>
    </submittedName>
</protein>
<dbReference type="Gene3D" id="1.25.40.10">
    <property type="entry name" value="Tetratricopeptide repeat domain"/>
    <property type="match status" value="1"/>
</dbReference>
<evidence type="ECO:0000256" key="2">
    <source>
        <dbReference type="ARBA" id="ARBA00022803"/>
    </source>
</evidence>
<dbReference type="PROSITE" id="PS50005">
    <property type="entry name" value="TPR"/>
    <property type="match status" value="1"/>
</dbReference>
<feature type="repeat" description="TPR" evidence="3">
    <location>
        <begin position="88"/>
        <end position="121"/>
    </location>
</feature>
<dbReference type="InterPro" id="IPR019734">
    <property type="entry name" value="TPR_rpt"/>
</dbReference>
<comment type="caution">
    <text evidence="4">The sequence shown here is derived from an EMBL/GenBank/DDBJ whole genome shotgun (WGS) entry which is preliminary data.</text>
</comment>
<organism evidence="4 5">
    <name type="scientific">Naegleria lovaniensis</name>
    <name type="common">Amoeba</name>
    <dbReference type="NCBI Taxonomy" id="51637"/>
    <lineage>
        <taxon>Eukaryota</taxon>
        <taxon>Discoba</taxon>
        <taxon>Heterolobosea</taxon>
        <taxon>Tetramitia</taxon>
        <taxon>Eutetramitia</taxon>
        <taxon>Vahlkampfiidae</taxon>
        <taxon>Naegleria</taxon>
    </lineage>
</organism>
<name>A0AA88GHE7_NAELO</name>
<evidence type="ECO:0000256" key="1">
    <source>
        <dbReference type="ARBA" id="ARBA00022737"/>
    </source>
</evidence>
<evidence type="ECO:0000256" key="3">
    <source>
        <dbReference type="PROSITE-ProRule" id="PRU00339"/>
    </source>
</evidence>
<dbReference type="SUPFAM" id="SSF48452">
    <property type="entry name" value="TPR-like"/>
    <property type="match status" value="1"/>
</dbReference>
<dbReference type="PANTHER" id="PTHR44943">
    <property type="entry name" value="CELLULOSE SYNTHASE OPERON PROTEIN C"/>
    <property type="match status" value="1"/>
</dbReference>
<keyword evidence="5" id="KW-1185">Reference proteome</keyword>
<dbReference type="InterPro" id="IPR011990">
    <property type="entry name" value="TPR-like_helical_dom_sf"/>
</dbReference>
<keyword evidence="1" id="KW-0677">Repeat</keyword>
<dbReference type="RefSeq" id="XP_044546726.1">
    <property type="nucleotide sequence ID" value="XM_044696457.1"/>
</dbReference>
<dbReference type="SMART" id="SM00028">
    <property type="entry name" value="TPR"/>
    <property type="match status" value="2"/>
</dbReference>
<evidence type="ECO:0000313" key="5">
    <source>
        <dbReference type="Proteomes" id="UP000816034"/>
    </source>
</evidence>
<sequence>MNRMKISSSLCLSSHRWGMCFKQNRFITQHDRNVMNHNYFKCVQYYSTVNHGHSSASSDFSSSSSSSHNENMDLKKQSRAHFQLMHKLGQLSSRAITNQKLSKFEEALEDYKKIIELQPDSVFALLQIGHLLAFDLKRKQEAIPYFEQVLQLTTAPPPNNTELQPHEMDEIRMLAIEFQPKANYFLAKVYLEMVNENSSMMEGQERTQILEKAKVAIDNAIKLLHDVREDLEIPIEVLQPFEQLQEQVRHELGV</sequence>
<dbReference type="InterPro" id="IPR051685">
    <property type="entry name" value="Ycf3/AcsC/BcsC/TPR_MFPF"/>
</dbReference>
<reference evidence="4 5" key="1">
    <citation type="journal article" date="2018" name="BMC Genomics">
        <title>The genome of Naegleria lovaniensis, the basis for a comparative approach to unravel pathogenicity factors of the human pathogenic amoeba N. fowleri.</title>
        <authorList>
            <person name="Liechti N."/>
            <person name="Schurch N."/>
            <person name="Bruggmann R."/>
            <person name="Wittwer M."/>
        </authorList>
    </citation>
    <scope>NUCLEOTIDE SEQUENCE [LARGE SCALE GENOMIC DNA]</scope>
    <source>
        <strain evidence="4 5">ATCC 30569</strain>
    </source>
</reference>
<dbReference type="PANTHER" id="PTHR44943:SF8">
    <property type="entry name" value="TPR REPEAT-CONTAINING PROTEIN MJ0263"/>
    <property type="match status" value="1"/>
</dbReference>
<dbReference type="Proteomes" id="UP000816034">
    <property type="component" value="Unassembled WGS sequence"/>
</dbReference>